<gene>
    <name evidence="2" type="ORF">FMOSSE_LOCUS12857</name>
</gene>
<feature type="compositionally biased region" description="Polar residues" evidence="1">
    <location>
        <begin position="161"/>
        <end position="170"/>
    </location>
</feature>
<accession>A0A9N9HH62</accession>
<evidence type="ECO:0000313" key="3">
    <source>
        <dbReference type="Proteomes" id="UP000789375"/>
    </source>
</evidence>
<organism evidence="2 3">
    <name type="scientific">Funneliformis mosseae</name>
    <name type="common">Endomycorrhizal fungus</name>
    <name type="synonym">Glomus mosseae</name>
    <dbReference type="NCBI Taxonomy" id="27381"/>
    <lineage>
        <taxon>Eukaryota</taxon>
        <taxon>Fungi</taxon>
        <taxon>Fungi incertae sedis</taxon>
        <taxon>Mucoromycota</taxon>
        <taxon>Glomeromycotina</taxon>
        <taxon>Glomeromycetes</taxon>
        <taxon>Glomerales</taxon>
        <taxon>Glomeraceae</taxon>
        <taxon>Funneliformis</taxon>
    </lineage>
</organism>
<name>A0A9N9HH62_FUNMO</name>
<reference evidence="2" key="1">
    <citation type="submission" date="2021-06" db="EMBL/GenBank/DDBJ databases">
        <authorList>
            <person name="Kallberg Y."/>
            <person name="Tangrot J."/>
            <person name="Rosling A."/>
        </authorList>
    </citation>
    <scope>NUCLEOTIDE SEQUENCE</scope>
    <source>
        <strain evidence="2">87-6 pot B 2015</strain>
    </source>
</reference>
<feature type="region of interest" description="Disordered" evidence="1">
    <location>
        <begin position="488"/>
        <end position="524"/>
    </location>
</feature>
<feature type="region of interest" description="Disordered" evidence="1">
    <location>
        <begin position="149"/>
        <end position="182"/>
    </location>
</feature>
<dbReference type="Proteomes" id="UP000789375">
    <property type="component" value="Unassembled WGS sequence"/>
</dbReference>
<proteinExistence type="predicted"/>
<dbReference type="EMBL" id="CAJVPP010006657">
    <property type="protein sequence ID" value="CAG8680430.1"/>
    <property type="molecule type" value="Genomic_DNA"/>
</dbReference>
<evidence type="ECO:0000256" key="1">
    <source>
        <dbReference type="SAM" id="MobiDB-lite"/>
    </source>
</evidence>
<sequence length="524" mass="61266">MTVTLRSNKYLSYLVPDKEKDVNSYFKNVEARNWQLKHYLNYVLKNERVIPTWVTVYEEWTRSLEIITDNKYKNSSTTICGFCHELLNISNTFEGSSVLKSCEQWYNNFYERNSDLQFSERNKQLEESILHVERDICSAQKMTELLQNNRKSRENADDTSMPPTNSPRTVQPSQEDQEDQEVDDAEIDKIVVNKVSALLFSNLNLEEIWIKAYSLNISRSIESRIVDLSDWTKVEWNRILKASDYSQLFIKSRKKLSKDKINNDVRQLLRDGPGRNHCCLRREVNVLILKHRERDFIVKVLSPIIGTLLEEIDIGIFELNWIEKESRSVTNRKRKAVHEEYMDLTISMKKMDLIVTLRSHKNELLPLEVGNTEGHIDDTKYRKDHSKLKIVMKDCLDTLWSKLHFKKVELESVFTLGIQITDISWTIYSLSYDSSQNFYFFVEMATLVLPTTLSDIEDLLPSFLGNLLALRHTLLDQVKKIREIAQRRLSTPSPPSSPLHSTANSPPSVKKQKKDPFKILDDLY</sequence>
<keyword evidence="3" id="KW-1185">Reference proteome</keyword>
<comment type="caution">
    <text evidence="2">The sequence shown here is derived from an EMBL/GenBank/DDBJ whole genome shotgun (WGS) entry which is preliminary data.</text>
</comment>
<protein>
    <submittedName>
        <fullName evidence="2">7464_t:CDS:1</fullName>
    </submittedName>
</protein>
<feature type="compositionally biased region" description="Basic and acidic residues" evidence="1">
    <location>
        <begin position="514"/>
        <end position="524"/>
    </location>
</feature>
<dbReference type="AlphaFoldDB" id="A0A9N9HH62"/>
<evidence type="ECO:0000313" key="2">
    <source>
        <dbReference type="EMBL" id="CAG8680430.1"/>
    </source>
</evidence>